<keyword evidence="1" id="KW-0472">Membrane</keyword>
<gene>
    <name evidence="2" type="ORF">CCMP2556_LOCUS14576</name>
</gene>
<evidence type="ECO:0008006" key="4">
    <source>
        <dbReference type="Google" id="ProtNLM"/>
    </source>
</evidence>
<proteinExistence type="predicted"/>
<comment type="caution">
    <text evidence="2">The sequence shown here is derived from an EMBL/GenBank/DDBJ whole genome shotgun (WGS) entry which is preliminary data.</text>
</comment>
<evidence type="ECO:0000313" key="2">
    <source>
        <dbReference type="EMBL" id="CAK9021806.1"/>
    </source>
</evidence>
<keyword evidence="1" id="KW-0812">Transmembrane</keyword>
<evidence type="ECO:0000313" key="3">
    <source>
        <dbReference type="Proteomes" id="UP001642484"/>
    </source>
</evidence>
<keyword evidence="3" id="KW-1185">Reference proteome</keyword>
<dbReference type="EMBL" id="CAXAMN010007502">
    <property type="protein sequence ID" value="CAK9021806.1"/>
    <property type="molecule type" value="Genomic_DNA"/>
</dbReference>
<accession>A0ABP0K4W4</accession>
<sequence length="229" mass="25759">MSLANGCVPLIAGGAACAASSLRLGPRDLTVAVELSDLEKGPQEPGVADDGSPIVEADLALQDISSDDERKKGTLWFGANFCRRRYILETKRPCVICLTDKEHTLVPPHVPHRDKLQSGRNMSVWMQRLHLPRSWMQEEEPASAPLPLPVVTIPRYEERRWLFRPAEASLWAWQRMGSCLGRGREISLLYEEVQTPNRWHKWHWAALCVLFMCVAGVAIAVIWQKSARG</sequence>
<reference evidence="2 3" key="1">
    <citation type="submission" date="2024-02" db="EMBL/GenBank/DDBJ databases">
        <authorList>
            <person name="Chen Y."/>
            <person name="Shah S."/>
            <person name="Dougan E. K."/>
            <person name="Thang M."/>
            <person name="Chan C."/>
        </authorList>
    </citation>
    <scope>NUCLEOTIDE SEQUENCE [LARGE SCALE GENOMIC DNA]</scope>
</reference>
<organism evidence="2 3">
    <name type="scientific">Durusdinium trenchii</name>
    <dbReference type="NCBI Taxonomy" id="1381693"/>
    <lineage>
        <taxon>Eukaryota</taxon>
        <taxon>Sar</taxon>
        <taxon>Alveolata</taxon>
        <taxon>Dinophyceae</taxon>
        <taxon>Suessiales</taxon>
        <taxon>Symbiodiniaceae</taxon>
        <taxon>Durusdinium</taxon>
    </lineage>
</organism>
<name>A0ABP0K4W4_9DINO</name>
<feature type="transmembrane region" description="Helical" evidence="1">
    <location>
        <begin position="202"/>
        <end position="223"/>
    </location>
</feature>
<protein>
    <recommendedName>
        <fullName evidence="4">RING-type E3 ubiquitin transferase</fullName>
    </recommendedName>
</protein>
<dbReference type="Proteomes" id="UP001642484">
    <property type="component" value="Unassembled WGS sequence"/>
</dbReference>
<keyword evidence="1" id="KW-1133">Transmembrane helix</keyword>
<evidence type="ECO:0000256" key="1">
    <source>
        <dbReference type="SAM" id="Phobius"/>
    </source>
</evidence>